<dbReference type="PANTHER" id="PTHR35689:SF1">
    <property type="entry name" value="EARLY ENDOSOME ANTIGEN"/>
    <property type="match status" value="1"/>
</dbReference>
<keyword evidence="4" id="KW-1185">Reference proteome</keyword>
<gene>
    <name evidence="3" type="ORF">Bca52824_001380</name>
</gene>
<name>A0A8X7WJA6_BRACI</name>
<keyword evidence="1" id="KW-0175">Coiled coil</keyword>
<comment type="caution">
    <text evidence="3">The sequence shown here is derived from an EMBL/GenBank/DDBJ whole genome shotgun (WGS) entry which is preliminary data.</text>
</comment>
<evidence type="ECO:0000313" key="3">
    <source>
        <dbReference type="EMBL" id="KAG2330200.1"/>
    </source>
</evidence>
<feature type="region of interest" description="Disordered" evidence="2">
    <location>
        <begin position="207"/>
        <end position="270"/>
    </location>
</feature>
<dbReference type="AlphaFoldDB" id="A0A8X7WJA6"/>
<sequence>MNLSQEVDDYIKESIDHSLESQLCLRVQYLSLLSILKEKDHVIDQSRSESSLNAQALKKFVDKNQKLAAECGNQLSQCKKWERVCLLYHQDCDALMEFGNESDERAQEAEDRVDNCAPLEEDLLDSVLGSLIRKDESTVGRLFLESNTRDQSCQPSTQKVLSLVSKAKKFEEEKECIIQNLAKAEQEAELVSMQNRKMDKENRKLLRQQSPLGSAETSHKSASAKSNKRKSPKMMSSPIEKKLEFSSSPEISRNPLSLVGNSPDSRINKK</sequence>
<feature type="compositionally biased region" description="Polar residues" evidence="2">
    <location>
        <begin position="207"/>
        <end position="216"/>
    </location>
</feature>
<evidence type="ECO:0000313" key="4">
    <source>
        <dbReference type="Proteomes" id="UP000886595"/>
    </source>
</evidence>
<dbReference type="OrthoDB" id="1913731at2759"/>
<evidence type="ECO:0000256" key="2">
    <source>
        <dbReference type="SAM" id="MobiDB-lite"/>
    </source>
</evidence>
<evidence type="ECO:0000256" key="1">
    <source>
        <dbReference type="SAM" id="Coils"/>
    </source>
</evidence>
<proteinExistence type="predicted"/>
<dbReference type="Proteomes" id="UP000886595">
    <property type="component" value="Unassembled WGS sequence"/>
</dbReference>
<reference evidence="3 4" key="1">
    <citation type="submission" date="2020-02" db="EMBL/GenBank/DDBJ databases">
        <authorList>
            <person name="Ma Q."/>
            <person name="Huang Y."/>
            <person name="Song X."/>
            <person name="Pei D."/>
        </authorList>
    </citation>
    <scope>NUCLEOTIDE SEQUENCE [LARGE SCALE GENOMIC DNA]</scope>
    <source>
        <strain evidence="3">Sxm20200214</strain>
        <tissue evidence="3">Leaf</tissue>
    </source>
</reference>
<feature type="coiled-coil region" evidence="1">
    <location>
        <begin position="167"/>
        <end position="203"/>
    </location>
</feature>
<dbReference type="EMBL" id="JAAMPC010000001">
    <property type="protein sequence ID" value="KAG2330200.1"/>
    <property type="molecule type" value="Genomic_DNA"/>
</dbReference>
<dbReference type="PANTHER" id="PTHR35689">
    <property type="entry name" value="EARLY ENDOSOME ANTIGEN"/>
    <property type="match status" value="1"/>
</dbReference>
<feature type="compositionally biased region" description="Polar residues" evidence="2">
    <location>
        <begin position="245"/>
        <end position="270"/>
    </location>
</feature>
<organism evidence="3 4">
    <name type="scientific">Brassica carinata</name>
    <name type="common">Ethiopian mustard</name>
    <name type="synonym">Abyssinian cabbage</name>
    <dbReference type="NCBI Taxonomy" id="52824"/>
    <lineage>
        <taxon>Eukaryota</taxon>
        <taxon>Viridiplantae</taxon>
        <taxon>Streptophyta</taxon>
        <taxon>Embryophyta</taxon>
        <taxon>Tracheophyta</taxon>
        <taxon>Spermatophyta</taxon>
        <taxon>Magnoliopsida</taxon>
        <taxon>eudicotyledons</taxon>
        <taxon>Gunneridae</taxon>
        <taxon>Pentapetalae</taxon>
        <taxon>rosids</taxon>
        <taxon>malvids</taxon>
        <taxon>Brassicales</taxon>
        <taxon>Brassicaceae</taxon>
        <taxon>Brassiceae</taxon>
        <taxon>Brassica</taxon>
    </lineage>
</organism>
<protein>
    <submittedName>
        <fullName evidence="3">Uncharacterized protein</fullName>
    </submittedName>
</protein>
<accession>A0A8X7WJA6</accession>